<dbReference type="RefSeq" id="WP_013560927.1">
    <property type="nucleotide sequence ID" value="NC_014960.1"/>
</dbReference>
<keyword evidence="1" id="KW-0812">Transmembrane</keyword>
<evidence type="ECO:0000313" key="3">
    <source>
        <dbReference type="EMBL" id="BAJ64572.1"/>
    </source>
</evidence>
<dbReference type="GO" id="GO:0005886">
    <property type="term" value="C:plasma membrane"/>
    <property type="evidence" value="ECO:0007669"/>
    <property type="project" value="TreeGrafter"/>
</dbReference>
<dbReference type="EMBL" id="AP012029">
    <property type="protein sequence ID" value="BAJ64572.1"/>
    <property type="molecule type" value="Genomic_DNA"/>
</dbReference>
<dbReference type="GO" id="GO:0043709">
    <property type="term" value="P:cell adhesion involved in single-species biofilm formation"/>
    <property type="evidence" value="ECO:0007669"/>
    <property type="project" value="TreeGrafter"/>
</dbReference>
<keyword evidence="4" id="KW-1185">Reference proteome</keyword>
<evidence type="ECO:0000313" key="4">
    <source>
        <dbReference type="Proteomes" id="UP000008922"/>
    </source>
</evidence>
<dbReference type="Gene3D" id="3.30.450.20">
    <property type="entry name" value="PAS domain"/>
    <property type="match status" value="1"/>
</dbReference>
<dbReference type="SUPFAM" id="SSF55073">
    <property type="entry name" value="Nucleotide cyclase"/>
    <property type="match status" value="1"/>
</dbReference>
<dbReference type="KEGG" id="atm:ANT_25460"/>
<dbReference type="Proteomes" id="UP000008922">
    <property type="component" value="Chromosome"/>
</dbReference>
<organism evidence="3 4">
    <name type="scientific">Anaerolinea thermophila (strain DSM 14523 / JCM 11388 / NBRC 100420 / UNI-1)</name>
    <dbReference type="NCBI Taxonomy" id="926569"/>
    <lineage>
        <taxon>Bacteria</taxon>
        <taxon>Bacillati</taxon>
        <taxon>Chloroflexota</taxon>
        <taxon>Anaerolineae</taxon>
        <taxon>Anaerolineales</taxon>
        <taxon>Anaerolineaceae</taxon>
        <taxon>Anaerolinea</taxon>
    </lineage>
</organism>
<dbReference type="InterPro" id="IPR029787">
    <property type="entry name" value="Nucleotide_cyclase"/>
</dbReference>
<name>E8MZM4_ANATU</name>
<dbReference type="CDD" id="cd01949">
    <property type="entry name" value="GGDEF"/>
    <property type="match status" value="1"/>
</dbReference>
<accession>E8MZM4</accession>
<reference evidence="3 4" key="1">
    <citation type="submission" date="2010-12" db="EMBL/GenBank/DDBJ databases">
        <title>Whole genome sequence of Anaerolinea thermophila UNI-1.</title>
        <authorList>
            <person name="Narita-Yamada S."/>
            <person name="Kishi E."/>
            <person name="Watanabe Y."/>
            <person name="Takasaki K."/>
            <person name="Ankai A."/>
            <person name="Oguchi A."/>
            <person name="Fukui S."/>
            <person name="Takahashi M."/>
            <person name="Yashiro I."/>
            <person name="Hosoyama A."/>
            <person name="Sekiguchi Y."/>
            <person name="Hanada S."/>
            <person name="Fujita N."/>
        </authorList>
    </citation>
    <scope>NUCLEOTIDE SEQUENCE [LARGE SCALE GENOMIC DNA]</scope>
    <source>
        <strain evidence="4">DSM 14523 / JCM 11388 / NBRC 100420 / UNI-1</strain>
    </source>
</reference>
<dbReference type="Gene3D" id="3.30.70.270">
    <property type="match status" value="1"/>
</dbReference>
<protein>
    <recommendedName>
        <fullName evidence="2">GGDEF domain-containing protein</fullName>
    </recommendedName>
</protein>
<evidence type="ECO:0000256" key="1">
    <source>
        <dbReference type="SAM" id="Phobius"/>
    </source>
</evidence>
<feature type="domain" description="GGDEF" evidence="2">
    <location>
        <begin position="334"/>
        <end position="457"/>
    </location>
</feature>
<dbReference type="InterPro" id="IPR050469">
    <property type="entry name" value="Diguanylate_Cyclase"/>
</dbReference>
<dbReference type="InterPro" id="IPR035965">
    <property type="entry name" value="PAS-like_dom_sf"/>
</dbReference>
<dbReference type="PROSITE" id="PS50887">
    <property type="entry name" value="GGDEF"/>
    <property type="match status" value="1"/>
</dbReference>
<dbReference type="PANTHER" id="PTHR45138">
    <property type="entry name" value="REGULATORY COMPONENTS OF SENSORY TRANSDUCTION SYSTEM"/>
    <property type="match status" value="1"/>
</dbReference>
<dbReference type="Pfam" id="PF13426">
    <property type="entry name" value="PAS_9"/>
    <property type="match status" value="1"/>
</dbReference>
<dbReference type="NCBIfam" id="TIGR00254">
    <property type="entry name" value="GGDEF"/>
    <property type="match status" value="1"/>
</dbReference>
<dbReference type="InterPro" id="IPR000014">
    <property type="entry name" value="PAS"/>
</dbReference>
<dbReference type="InterPro" id="IPR043128">
    <property type="entry name" value="Rev_trsase/Diguanyl_cyclase"/>
</dbReference>
<dbReference type="InParanoid" id="E8MZM4"/>
<proteinExistence type="predicted"/>
<dbReference type="GO" id="GO:0052621">
    <property type="term" value="F:diguanylate cyclase activity"/>
    <property type="evidence" value="ECO:0007669"/>
    <property type="project" value="TreeGrafter"/>
</dbReference>
<dbReference type="STRING" id="926569.ANT_25460"/>
<dbReference type="SUPFAM" id="SSF55785">
    <property type="entry name" value="PYP-like sensor domain (PAS domain)"/>
    <property type="match status" value="1"/>
</dbReference>
<gene>
    <name evidence="3" type="ordered locus">ANT_25460</name>
</gene>
<dbReference type="SMART" id="SM00267">
    <property type="entry name" value="GGDEF"/>
    <property type="match status" value="1"/>
</dbReference>
<keyword evidence="1" id="KW-1133">Transmembrane helix</keyword>
<dbReference type="eggNOG" id="COG3852">
    <property type="taxonomic scope" value="Bacteria"/>
</dbReference>
<dbReference type="GO" id="GO:1902201">
    <property type="term" value="P:negative regulation of bacterial-type flagellum-dependent cell motility"/>
    <property type="evidence" value="ECO:0007669"/>
    <property type="project" value="TreeGrafter"/>
</dbReference>
<feature type="transmembrane region" description="Helical" evidence="1">
    <location>
        <begin position="20"/>
        <end position="46"/>
    </location>
</feature>
<dbReference type="PANTHER" id="PTHR45138:SF9">
    <property type="entry name" value="DIGUANYLATE CYCLASE DGCM-RELATED"/>
    <property type="match status" value="1"/>
</dbReference>
<sequence>MGLWSERRSRLKGWAEAGEILGVCLLALLLFILGENSFTLFGWAIFPLAMAITREQQLTLLDEDGIANQMDIAVVLVNGNVTVVDINEAGASWVGKARVALKNQPVGEVFGVELEQALRRVSASSVVNMDLYLDTLQPARYVHMWVSRAGWKPGFPGVRLVTLQDITRFMEEKQKLQCNLSLLEATLSDHHNGMMITDPMGRVIYRSNSLIQTFGIPEQTFDTGLIGWRGKMARLMRQPDRFLHFLDRTIQETSGESLEVYETTTGRWMECRSRVLQLPGMYGLYRVWLFHDFTEQMKREQELQRFSMQDGLTGAYNRAYFDSELRRLQLGRRFPVAMVMVDVDGLKAINDQKGHTAGDYLLRQTVELLHHACRADDVVARLGGDEFAILLAPADEYAAEQVTERIRSLQNLYNIRQPDLSLSLSCGWAVATTPQEVDTLFNRSDRMMYLEKRRKKP</sequence>
<dbReference type="InterPro" id="IPR000160">
    <property type="entry name" value="GGDEF_dom"/>
</dbReference>
<dbReference type="eggNOG" id="COG2199">
    <property type="taxonomic scope" value="Bacteria"/>
</dbReference>
<dbReference type="AlphaFoldDB" id="E8MZM4"/>
<keyword evidence="1" id="KW-0472">Membrane</keyword>
<dbReference type="HOGENOM" id="CLU_037495_0_0_0"/>
<evidence type="ECO:0000259" key="2">
    <source>
        <dbReference type="PROSITE" id="PS50887"/>
    </source>
</evidence>
<dbReference type="Pfam" id="PF00990">
    <property type="entry name" value="GGDEF"/>
    <property type="match status" value="1"/>
</dbReference>